<accession>A0ABD3VG98</accession>
<evidence type="ECO:0000256" key="5">
    <source>
        <dbReference type="ARBA" id="ARBA00009048"/>
    </source>
</evidence>
<organism evidence="20 21">
    <name type="scientific">Sinanodonta woodiana</name>
    <name type="common">Chinese pond mussel</name>
    <name type="synonym">Anodonta woodiana</name>
    <dbReference type="NCBI Taxonomy" id="1069815"/>
    <lineage>
        <taxon>Eukaryota</taxon>
        <taxon>Metazoa</taxon>
        <taxon>Spiralia</taxon>
        <taxon>Lophotrochozoa</taxon>
        <taxon>Mollusca</taxon>
        <taxon>Bivalvia</taxon>
        <taxon>Autobranchia</taxon>
        <taxon>Heteroconchia</taxon>
        <taxon>Palaeoheterodonta</taxon>
        <taxon>Unionida</taxon>
        <taxon>Unionoidea</taxon>
        <taxon>Unionidae</taxon>
        <taxon>Unioninae</taxon>
        <taxon>Sinanodonta</taxon>
    </lineage>
</organism>
<comment type="subunit">
    <text evidence="16">Monomer. Interacts with ERBB2 (preferentially with the tyrosine phosphorylated form); this interaction occurs at the cell membrane and is increased in a growth factor heregulin-dependent manner. Interacts with SHC1; this interaction may mediate the binding of CPNE3 with ERBB2. Interacts with RACK1.</text>
</comment>
<evidence type="ECO:0000256" key="8">
    <source>
        <dbReference type="ARBA" id="ARBA00022553"/>
    </source>
</evidence>
<evidence type="ECO:0000256" key="12">
    <source>
        <dbReference type="ARBA" id="ARBA00022949"/>
    </source>
</evidence>
<evidence type="ECO:0000256" key="15">
    <source>
        <dbReference type="ARBA" id="ARBA00058857"/>
    </source>
</evidence>
<keyword evidence="6" id="KW-1003">Cell membrane</keyword>
<evidence type="ECO:0000313" key="20">
    <source>
        <dbReference type="EMBL" id="KAL3860058.1"/>
    </source>
</evidence>
<keyword evidence="8" id="KW-0597">Phosphoprotein</keyword>
<evidence type="ECO:0000256" key="10">
    <source>
        <dbReference type="ARBA" id="ARBA00022737"/>
    </source>
</evidence>
<dbReference type="PANTHER" id="PTHR10857:SF102">
    <property type="entry name" value="C2 DOMAIN-CONTAINING PROTEIN"/>
    <property type="match status" value="1"/>
</dbReference>
<comment type="caution">
    <text evidence="20">The sequence shown here is derived from an EMBL/GenBank/DDBJ whole genome shotgun (WGS) entry which is preliminary data.</text>
</comment>
<dbReference type="Pfam" id="PF00168">
    <property type="entry name" value="C2"/>
    <property type="match status" value="2"/>
</dbReference>
<comment type="similarity">
    <text evidence="5">Belongs to the copine family.</text>
</comment>
<evidence type="ECO:0000256" key="13">
    <source>
        <dbReference type="ARBA" id="ARBA00023136"/>
    </source>
</evidence>
<dbReference type="GO" id="GO:0046872">
    <property type="term" value="F:metal ion binding"/>
    <property type="evidence" value="ECO:0007669"/>
    <property type="project" value="UniProtKB-KW"/>
</dbReference>
<dbReference type="GO" id="GO:0071277">
    <property type="term" value="P:cellular response to calcium ion"/>
    <property type="evidence" value="ECO:0007669"/>
    <property type="project" value="UniProtKB-ARBA"/>
</dbReference>
<name>A0ABD3VG98_SINWO</name>
<dbReference type="Proteomes" id="UP001634394">
    <property type="component" value="Unassembled WGS sequence"/>
</dbReference>
<evidence type="ECO:0000256" key="16">
    <source>
        <dbReference type="ARBA" id="ARBA00065466"/>
    </source>
</evidence>
<keyword evidence="12" id="KW-0965">Cell junction</keyword>
<keyword evidence="7" id="KW-0963">Cytoplasm</keyword>
<dbReference type="SUPFAM" id="SSF53300">
    <property type="entry name" value="vWA-like"/>
    <property type="match status" value="1"/>
</dbReference>
<dbReference type="CDD" id="cd04047">
    <property type="entry name" value="C2B_Copine"/>
    <property type="match status" value="1"/>
</dbReference>
<dbReference type="GO" id="GO:0005925">
    <property type="term" value="C:focal adhesion"/>
    <property type="evidence" value="ECO:0007669"/>
    <property type="project" value="UniProtKB-SubCell"/>
</dbReference>
<dbReference type="InterPro" id="IPR002035">
    <property type="entry name" value="VWF_A"/>
</dbReference>
<dbReference type="FunFam" id="2.60.40.150:FF:000099">
    <property type="entry name" value="Copine 3"/>
    <property type="match status" value="1"/>
</dbReference>
<dbReference type="AlphaFoldDB" id="A0ABD3VG98"/>
<evidence type="ECO:0000259" key="19">
    <source>
        <dbReference type="PROSITE" id="PS50004"/>
    </source>
</evidence>
<dbReference type="SUPFAM" id="SSF49562">
    <property type="entry name" value="C2 domain (Calcium/lipid-binding domain, CaLB)"/>
    <property type="match status" value="2"/>
</dbReference>
<proteinExistence type="inferred from homology"/>
<evidence type="ECO:0000256" key="9">
    <source>
        <dbReference type="ARBA" id="ARBA00022723"/>
    </source>
</evidence>
<reference evidence="20 21" key="1">
    <citation type="submission" date="2024-11" db="EMBL/GenBank/DDBJ databases">
        <title>Chromosome-level genome assembly of the freshwater bivalve Anodonta woodiana.</title>
        <authorList>
            <person name="Chen X."/>
        </authorList>
    </citation>
    <scope>NUCLEOTIDE SEQUENCE [LARGE SCALE GENOMIC DNA]</scope>
    <source>
        <strain evidence="20">MN2024</strain>
        <tissue evidence="20">Gills</tissue>
    </source>
</reference>
<dbReference type="EMBL" id="JBJQND010000012">
    <property type="protein sequence ID" value="KAL3860056.1"/>
    <property type="molecule type" value="Genomic_DNA"/>
</dbReference>
<sequence>MDPSVLGLAPRTPMSKVEIWIECQHLVNKDTLSKSDPCAVMYIYRAGHWDEIGRTENVKNCLDPKFAKSFVVDYFFEEVQKVKVAVYDVDNTTPTLSDDDFLGQIECTLGQLVASNPYKKPLTKTDGKQFEKSIIIIRSQEIKTGGEVANFTIRAKKLENKDFLGKSDPYLEISRHLPDGSVQVIHRTEVIKNNLNPTWRSFVLPVQSLCGGDKSAQIKFDVYDWDNDGSHDLIGGFTTTLTQLMEGAGKELSFPCINPKKQSKKSYANSGMVFLDSFKITKEASFLEYIYGGMQINFTVGIDFTASNGDPVGPSSLHYINPYQPNEYMMAIQAVGAVCQDYDTDKMFPALGFGARIPPKMDVSHEFAINFNPSNPFCAGVDGILQAYQNCIRQVKLYGPTNVAPIIYHVARFAAEAQKQEAAKGASSYFVLLLLSDGVITDMDNTRQAIVHASSLPMSIIIVGVGLADFTDMRILDGDDGVLRAPNGTPVQRDIVQFVPFRDFKSVSQPVSAQELARHVLAEIPQQVTHYFKMKGILPNKLPTHP</sequence>
<dbReference type="InterPro" id="IPR010734">
    <property type="entry name" value="Copine_C"/>
</dbReference>
<keyword evidence="9" id="KW-0479">Metal-binding</keyword>
<keyword evidence="21" id="KW-1185">Reference proteome</keyword>
<dbReference type="SMART" id="SM00239">
    <property type="entry name" value="C2"/>
    <property type="match status" value="2"/>
</dbReference>
<dbReference type="InterPro" id="IPR000008">
    <property type="entry name" value="C2_dom"/>
</dbReference>
<dbReference type="PANTHER" id="PTHR10857">
    <property type="entry name" value="COPINE"/>
    <property type="match status" value="1"/>
</dbReference>
<keyword evidence="11" id="KW-0106">Calcium</keyword>
<keyword evidence="14" id="KW-0539">Nucleus</keyword>
<dbReference type="Pfam" id="PF07002">
    <property type="entry name" value="Copine"/>
    <property type="match status" value="1"/>
</dbReference>
<dbReference type="CDD" id="cd04048">
    <property type="entry name" value="C2A_Copine"/>
    <property type="match status" value="1"/>
</dbReference>
<dbReference type="PROSITE" id="PS50004">
    <property type="entry name" value="C2"/>
    <property type="match status" value="2"/>
</dbReference>
<dbReference type="InterPro" id="IPR036465">
    <property type="entry name" value="vWFA_dom_sf"/>
</dbReference>
<protein>
    <recommendedName>
        <fullName evidence="17">Copine-3</fullName>
    </recommendedName>
    <alternativeName>
        <fullName evidence="18">Copine III</fullName>
    </alternativeName>
</protein>
<evidence type="ECO:0000256" key="18">
    <source>
        <dbReference type="ARBA" id="ARBA00076171"/>
    </source>
</evidence>
<evidence type="ECO:0000256" key="14">
    <source>
        <dbReference type="ARBA" id="ARBA00023242"/>
    </source>
</evidence>
<evidence type="ECO:0000256" key="11">
    <source>
        <dbReference type="ARBA" id="ARBA00022837"/>
    </source>
</evidence>
<gene>
    <name evidence="20" type="ORF">ACJMK2_010227</name>
</gene>
<feature type="domain" description="C2" evidence="19">
    <location>
        <begin position="1"/>
        <end position="122"/>
    </location>
</feature>
<comment type="subcellular location">
    <subcellularLocation>
        <location evidence="3">Cell junction</location>
        <location evidence="3">Focal adhesion</location>
    </subcellularLocation>
    <subcellularLocation>
        <location evidence="2">Cell membrane</location>
    </subcellularLocation>
    <subcellularLocation>
        <location evidence="4">Cytoplasm</location>
    </subcellularLocation>
    <subcellularLocation>
        <location evidence="1">Nucleus</location>
    </subcellularLocation>
</comment>
<evidence type="ECO:0000256" key="1">
    <source>
        <dbReference type="ARBA" id="ARBA00004123"/>
    </source>
</evidence>
<evidence type="ECO:0000256" key="3">
    <source>
        <dbReference type="ARBA" id="ARBA00004246"/>
    </source>
</evidence>
<dbReference type="Gene3D" id="2.60.40.150">
    <property type="entry name" value="C2 domain"/>
    <property type="match status" value="2"/>
</dbReference>
<evidence type="ECO:0000313" key="21">
    <source>
        <dbReference type="Proteomes" id="UP001634394"/>
    </source>
</evidence>
<dbReference type="SMART" id="SM00327">
    <property type="entry name" value="VWA"/>
    <property type="match status" value="1"/>
</dbReference>
<dbReference type="EMBL" id="JBJQND010000012">
    <property type="protein sequence ID" value="KAL3860058.1"/>
    <property type="molecule type" value="Genomic_DNA"/>
</dbReference>
<dbReference type="InterPro" id="IPR035892">
    <property type="entry name" value="C2_domain_sf"/>
</dbReference>
<evidence type="ECO:0000256" key="7">
    <source>
        <dbReference type="ARBA" id="ARBA00022490"/>
    </source>
</evidence>
<dbReference type="FunFam" id="2.60.40.150:FF:000042">
    <property type="entry name" value="Copine 3"/>
    <property type="match status" value="1"/>
</dbReference>
<dbReference type="GO" id="GO:0005886">
    <property type="term" value="C:plasma membrane"/>
    <property type="evidence" value="ECO:0007669"/>
    <property type="project" value="UniProtKB-SubCell"/>
</dbReference>
<dbReference type="InterPro" id="IPR045052">
    <property type="entry name" value="Copine"/>
</dbReference>
<keyword evidence="10" id="KW-0677">Repeat</keyword>
<evidence type="ECO:0000256" key="4">
    <source>
        <dbReference type="ARBA" id="ARBA00004496"/>
    </source>
</evidence>
<evidence type="ECO:0000256" key="17">
    <source>
        <dbReference type="ARBA" id="ARBA00074834"/>
    </source>
</evidence>
<evidence type="ECO:0000256" key="2">
    <source>
        <dbReference type="ARBA" id="ARBA00004236"/>
    </source>
</evidence>
<comment type="function">
    <text evidence="15">Calcium-dependent phospholipid-binding protein that plays a role in ERBB2-mediated tumor cell migration in response to growth factor heregulin stimulation.</text>
</comment>
<evidence type="ECO:0000256" key="6">
    <source>
        <dbReference type="ARBA" id="ARBA00022475"/>
    </source>
</evidence>
<keyword evidence="13" id="KW-0472">Membrane</keyword>
<dbReference type="InterPro" id="IPR037768">
    <property type="entry name" value="C2B_Copine"/>
</dbReference>
<dbReference type="GO" id="GO:0005737">
    <property type="term" value="C:cytoplasm"/>
    <property type="evidence" value="ECO:0007669"/>
    <property type="project" value="UniProtKB-SubCell"/>
</dbReference>
<feature type="domain" description="C2" evidence="19">
    <location>
        <begin position="129"/>
        <end position="254"/>
    </location>
</feature>
<dbReference type="GO" id="GO:0005634">
    <property type="term" value="C:nucleus"/>
    <property type="evidence" value="ECO:0007669"/>
    <property type="project" value="UniProtKB-SubCell"/>
</dbReference>